<evidence type="ECO:0000259" key="12">
    <source>
        <dbReference type="Pfam" id="PF01514"/>
    </source>
</evidence>
<keyword evidence="15" id="KW-1185">Reference proteome</keyword>
<accession>A0A833HPX1</accession>
<comment type="caution">
    <text evidence="14">The sequence shown here is derived from an EMBL/GenBank/DDBJ whole genome shotgun (WGS) entry which is preliminary data.</text>
</comment>
<comment type="similarity">
    <text evidence="3 9">Belongs to the FliF family.</text>
</comment>
<keyword evidence="14" id="KW-0969">Cilium</keyword>
<dbReference type="Gene3D" id="3.30.70.1530">
    <property type="entry name" value="Hypothetical protein rpa1041"/>
    <property type="match status" value="1"/>
</dbReference>
<reference evidence="14 15" key="1">
    <citation type="submission" date="2019-10" db="EMBL/GenBank/DDBJ databases">
        <title>Alkaliphilus serpentinus sp. nov. and Alkaliphilus pronyensis sp. nov., two novel anaerobic alkaliphilic species isolated from the serpentinized-hosted hydrothermal field of the Prony Bay (New Caledonia).</title>
        <authorList>
            <person name="Postec A."/>
        </authorList>
    </citation>
    <scope>NUCLEOTIDE SEQUENCE [LARGE SCALE GENOMIC DNA]</scope>
    <source>
        <strain evidence="14 15">LacT</strain>
    </source>
</reference>
<dbReference type="InterPro" id="IPR006182">
    <property type="entry name" value="FliF_N_dom"/>
</dbReference>
<sequence length="515" mass="56381">MSEAIETVRNQLNEFFQGMEKKQKIKIAISAILLLITITAIIWFFTRTEYVVLYNNLEAKQAGEILDTLGSNNIKAKLGATSSEILVAKEDEQRAQVVVATNGLPASRFSFEDAFSNSFMMTSEERTQKFLIAQQNYLASTIEYIPGVKKAVVNLTVPDKGNFVFSDNNHLSKASVFLELGTHANLDSNSINGIVLLVSNAVEGLDPENVTIHGSDGRVLNQRSDGTGSFTVNDQMNLQHVVKTDLENSITEFLSTVYGYGNVVVMANVKLDFDSQVTEIKEFSPPIEGETTGIIRSMQELQQNATNEGVGGAPGTDTNTEDPTQYVENDPSASRYSEASQTINYEINELRRKIVTAQGQVKDITVAVYINSQAINTGSLSDEEIQELQSIISAAAGLDTRVVQVGVKEFNNAIQDQMRAAIDASATSGFMGMPFWVLGMLGALLLAGIFVTATIIKKKSKAQPLESAKEIIPKEELEEIDLELSGSQVKQQIEKMVAKKPEAVAQLLKNWLSEE</sequence>
<name>A0A833HPX1_9FIRM</name>
<feature type="region of interest" description="Disordered" evidence="10">
    <location>
        <begin position="305"/>
        <end position="338"/>
    </location>
</feature>
<keyword evidence="8 9" id="KW-0975">Bacterial flagellum</keyword>
<evidence type="ECO:0000256" key="5">
    <source>
        <dbReference type="ARBA" id="ARBA00022692"/>
    </source>
</evidence>
<evidence type="ECO:0000256" key="6">
    <source>
        <dbReference type="ARBA" id="ARBA00022989"/>
    </source>
</evidence>
<evidence type="ECO:0000256" key="8">
    <source>
        <dbReference type="ARBA" id="ARBA00023143"/>
    </source>
</evidence>
<evidence type="ECO:0000256" key="2">
    <source>
        <dbReference type="ARBA" id="ARBA00004651"/>
    </source>
</evidence>
<proteinExistence type="inferred from homology"/>
<dbReference type="GO" id="GO:0009431">
    <property type="term" value="C:bacterial-type flagellum basal body, MS ring"/>
    <property type="evidence" value="ECO:0007669"/>
    <property type="project" value="InterPro"/>
</dbReference>
<dbReference type="GO" id="GO:0071973">
    <property type="term" value="P:bacterial-type flagellum-dependent cell motility"/>
    <property type="evidence" value="ECO:0007669"/>
    <property type="project" value="InterPro"/>
</dbReference>
<organism evidence="14 15">
    <name type="scientific">Alkaliphilus serpentinus</name>
    <dbReference type="NCBI Taxonomy" id="1482731"/>
    <lineage>
        <taxon>Bacteria</taxon>
        <taxon>Bacillati</taxon>
        <taxon>Bacillota</taxon>
        <taxon>Clostridia</taxon>
        <taxon>Peptostreptococcales</taxon>
        <taxon>Natronincolaceae</taxon>
        <taxon>Alkaliphilus</taxon>
    </lineage>
</organism>
<dbReference type="Pfam" id="PF01514">
    <property type="entry name" value="YscJ_FliF"/>
    <property type="match status" value="1"/>
</dbReference>
<keyword evidence="14" id="KW-0282">Flagellum</keyword>
<dbReference type="Proteomes" id="UP000465601">
    <property type="component" value="Unassembled WGS sequence"/>
</dbReference>
<evidence type="ECO:0000256" key="3">
    <source>
        <dbReference type="ARBA" id="ARBA00007971"/>
    </source>
</evidence>
<comment type="function">
    <text evidence="9">The M ring may be actively involved in energy transduction.</text>
</comment>
<dbReference type="Gene3D" id="3.30.300.30">
    <property type="match status" value="1"/>
</dbReference>
<keyword evidence="7 11" id="KW-0472">Membrane</keyword>
<keyword evidence="5 11" id="KW-0812">Transmembrane</keyword>
<feature type="transmembrane region" description="Helical" evidence="11">
    <location>
        <begin position="435"/>
        <end position="456"/>
    </location>
</feature>
<evidence type="ECO:0000313" key="15">
    <source>
        <dbReference type="Proteomes" id="UP000465601"/>
    </source>
</evidence>
<dbReference type="PANTHER" id="PTHR30046">
    <property type="entry name" value="FLAGELLAR M-RING PROTEIN"/>
    <property type="match status" value="1"/>
</dbReference>
<dbReference type="PIRSF" id="PIRSF004862">
    <property type="entry name" value="FliF"/>
    <property type="match status" value="1"/>
</dbReference>
<feature type="domain" description="Flagellar M-ring N-terminal" evidence="12">
    <location>
        <begin position="46"/>
        <end position="222"/>
    </location>
</feature>
<gene>
    <name evidence="14" type="primary">fliF</name>
    <name evidence="14" type="ORF">F8153_04200</name>
</gene>
<dbReference type="OrthoDB" id="9807026at2"/>
<evidence type="ECO:0000259" key="13">
    <source>
        <dbReference type="Pfam" id="PF08345"/>
    </source>
</evidence>
<feature type="transmembrane region" description="Helical" evidence="11">
    <location>
        <begin position="27"/>
        <end position="46"/>
    </location>
</feature>
<dbReference type="InterPro" id="IPR000067">
    <property type="entry name" value="FlgMring_FliF"/>
</dbReference>
<dbReference type="GO" id="GO:0003774">
    <property type="term" value="F:cytoskeletal motor activity"/>
    <property type="evidence" value="ECO:0007669"/>
    <property type="project" value="InterPro"/>
</dbReference>
<keyword evidence="14" id="KW-0966">Cell projection</keyword>
<evidence type="ECO:0000256" key="4">
    <source>
        <dbReference type="ARBA" id="ARBA00022475"/>
    </source>
</evidence>
<dbReference type="InterPro" id="IPR045851">
    <property type="entry name" value="AMP-bd_C_sf"/>
</dbReference>
<dbReference type="Pfam" id="PF08345">
    <property type="entry name" value="YscJ_FliF_C"/>
    <property type="match status" value="1"/>
</dbReference>
<evidence type="ECO:0000313" key="14">
    <source>
        <dbReference type="EMBL" id="KAB3531388.1"/>
    </source>
</evidence>
<evidence type="ECO:0000256" key="9">
    <source>
        <dbReference type="PIRNR" id="PIRNR004862"/>
    </source>
</evidence>
<keyword evidence="4" id="KW-1003">Cell membrane</keyword>
<dbReference type="NCBIfam" id="TIGR00206">
    <property type="entry name" value="fliF"/>
    <property type="match status" value="1"/>
</dbReference>
<dbReference type="RefSeq" id="WP_151865114.1">
    <property type="nucleotide sequence ID" value="NZ_WBZB01000013.1"/>
</dbReference>
<comment type="subcellular location">
    <subcellularLocation>
        <location evidence="1 9">Bacterial flagellum basal body</location>
    </subcellularLocation>
    <subcellularLocation>
        <location evidence="2">Cell membrane</location>
        <topology evidence="2">Multi-pass membrane protein</topology>
    </subcellularLocation>
</comment>
<dbReference type="GO" id="GO:0005886">
    <property type="term" value="C:plasma membrane"/>
    <property type="evidence" value="ECO:0007669"/>
    <property type="project" value="UniProtKB-SubCell"/>
</dbReference>
<dbReference type="PANTHER" id="PTHR30046:SF0">
    <property type="entry name" value="FLAGELLAR M-RING PROTEIN"/>
    <property type="match status" value="1"/>
</dbReference>
<dbReference type="AlphaFoldDB" id="A0A833HPX1"/>
<dbReference type="InterPro" id="IPR043427">
    <property type="entry name" value="YscJ/FliF"/>
</dbReference>
<protein>
    <recommendedName>
        <fullName evidence="9">Flagellar M-ring protein</fullName>
    </recommendedName>
</protein>
<dbReference type="PRINTS" id="PR01009">
    <property type="entry name" value="FLGMRINGFLIF"/>
</dbReference>
<keyword evidence="6 11" id="KW-1133">Transmembrane helix</keyword>
<dbReference type="InterPro" id="IPR013556">
    <property type="entry name" value="Flag_M-ring_C"/>
</dbReference>
<evidence type="ECO:0000256" key="1">
    <source>
        <dbReference type="ARBA" id="ARBA00004117"/>
    </source>
</evidence>
<evidence type="ECO:0000256" key="11">
    <source>
        <dbReference type="SAM" id="Phobius"/>
    </source>
</evidence>
<evidence type="ECO:0000256" key="7">
    <source>
        <dbReference type="ARBA" id="ARBA00023136"/>
    </source>
</evidence>
<feature type="compositionally biased region" description="Polar residues" evidence="10">
    <location>
        <begin position="316"/>
        <end position="338"/>
    </location>
</feature>
<evidence type="ECO:0000256" key="10">
    <source>
        <dbReference type="SAM" id="MobiDB-lite"/>
    </source>
</evidence>
<feature type="domain" description="Flagellar M-ring C-terminal" evidence="13">
    <location>
        <begin position="254"/>
        <end position="400"/>
    </location>
</feature>
<dbReference type="EMBL" id="WBZB01000013">
    <property type="protein sequence ID" value="KAB3531388.1"/>
    <property type="molecule type" value="Genomic_DNA"/>
</dbReference>